<dbReference type="GO" id="GO:0046872">
    <property type="term" value="F:metal ion binding"/>
    <property type="evidence" value="ECO:0007669"/>
    <property type="project" value="UniProtKB-KW"/>
</dbReference>
<keyword evidence="4" id="KW-1185">Reference proteome</keyword>
<organism evidence="3 4">
    <name type="scientific">Nocardiopsis ansamitocini</name>
    <dbReference type="NCBI Taxonomy" id="1670832"/>
    <lineage>
        <taxon>Bacteria</taxon>
        <taxon>Bacillati</taxon>
        <taxon>Actinomycetota</taxon>
        <taxon>Actinomycetes</taxon>
        <taxon>Streptosporangiales</taxon>
        <taxon>Nocardiopsidaceae</taxon>
        <taxon>Nocardiopsis</taxon>
    </lineage>
</organism>
<dbReference type="Proteomes" id="UP001165092">
    <property type="component" value="Unassembled WGS sequence"/>
</dbReference>
<accession>A0A9W6P365</accession>
<dbReference type="InterPro" id="IPR037523">
    <property type="entry name" value="VOC_core"/>
</dbReference>
<dbReference type="SUPFAM" id="SSF54593">
    <property type="entry name" value="Glyoxalase/Bleomycin resistance protein/Dihydroxybiphenyl dioxygenase"/>
    <property type="match status" value="1"/>
</dbReference>
<dbReference type="Gene3D" id="3.10.180.10">
    <property type="entry name" value="2,3-Dihydroxybiphenyl 1,2-Dioxygenase, domain 1"/>
    <property type="match status" value="1"/>
</dbReference>
<dbReference type="RefSeq" id="WP_432707411.1">
    <property type="nucleotide sequence ID" value="NZ_BSQG01000001.1"/>
</dbReference>
<dbReference type="InterPro" id="IPR018146">
    <property type="entry name" value="Glyoxalase_1_CS"/>
</dbReference>
<dbReference type="PANTHER" id="PTHR36113:SF6">
    <property type="entry name" value="FOSFOMYCIN RESISTANCE PROTEIN FOSX"/>
    <property type="match status" value="1"/>
</dbReference>
<dbReference type="GO" id="GO:0016740">
    <property type="term" value="F:transferase activity"/>
    <property type="evidence" value="ECO:0007669"/>
    <property type="project" value="UniProtKB-KW"/>
</dbReference>
<name>A0A9W6P365_9ACTN</name>
<dbReference type="Pfam" id="PF00903">
    <property type="entry name" value="Glyoxalase"/>
    <property type="match status" value="1"/>
</dbReference>
<proteinExistence type="predicted"/>
<protein>
    <submittedName>
        <fullName evidence="3">Glutathione transferase FosA</fullName>
    </submittedName>
</protein>
<dbReference type="InterPro" id="IPR004360">
    <property type="entry name" value="Glyas_Fos-R_dOase_dom"/>
</dbReference>
<dbReference type="InterPro" id="IPR029068">
    <property type="entry name" value="Glyas_Bleomycin-R_OHBP_Dase"/>
</dbReference>
<evidence type="ECO:0000313" key="3">
    <source>
        <dbReference type="EMBL" id="GLU46251.1"/>
    </source>
</evidence>
<feature type="domain" description="VOC" evidence="2">
    <location>
        <begin position="26"/>
        <end position="148"/>
    </location>
</feature>
<dbReference type="PROSITE" id="PS51819">
    <property type="entry name" value="VOC"/>
    <property type="match status" value="1"/>
</dbReference>
<evidence type="ECO:0000313" key="4">
    <source>
        <dbReference type="Proteomes" id="UP001165092"/>
    </source>
</evidence>
<dbReference type="AlphaFoldDB" id="A0A9W6P365"/>
<dbReference type="EMBL" id="BSQG01000001">
    <property type="protein sequence ID" value="GLU46251.1"/>
    <property type="molecule type" value="Genomic_DNA"/>
</dbReference>
<comment type="caution">
    <text evidence="3">The sequence shown here is derived from an EMBL/GenBank/DDBJ whole genome shotgun (WGS) entry which is preliminary data.</text>
</comment>
<keyword evidence="3" id="KW-0808">Transferase</keyword>
<dbReference type="PROSITE" id="PS00934">
    <property type="entry name" value="GLYOXALASE_I_1"/>
    <property type="match status" value="1"/>
</dbReference>
<evidence type="ECO:0000256" key="1">
    <source>
        <dbReference type="ARBA" id="ARBA00022723"/>
    </source>
</evidence>
<dbReference type="GO" id="GO:0004462">
    <property type="term" value="F:lactoylglutathione lyase activity"/>
    <property type="evidence" value="ECO:0007669"/>
    <property type="project" value="InterPro"/>
</dbReference>
<keyword evidence="1" id="KW-0479">Metal-binding</keyword>
<dbReference type="PANTHER" id="PTHR36113">
    <property type="entry name" value="LYASE, PUTATIVE-RELATED-RELATED"/>
    <property type="match status" value="1"/>
</dbReference>
<evidence type="ECO:0000259" key="2">
    <source>
        <dbReference type="PROSITE" id="PS51819"/>
    </source>
</evidence>
<sequence>MPTLFTHRRLRLHRRHREVSVPQLTGISHITLSVRDRNDSVEFYRDVLGFREFETKDEARWLRTTCRHSSGLLLCLTQHRDHFNARFDYRHAGVDHIGFEVVDLVALESWEERLTSFDVEHSPIVHCSSGSLLSFEDPDGFQLELHCPTEADDD</sequence>
<dbReference type="InterPro" id="IPR051332">
    <property type="entry name" value="Fosfomycin_Res_Enzymes"/>
</dbReference>
<reference evidence="3" key="1">
    <citation type="submission" date="2023-02" db="EMBL/GenBank/DDBJ databases">
        <title>Nocardiopsis ansamitocini NBRC 112285.</title>
        <authorList>
            <person name="Ichikawa N."/>
            <person name="Sato H."/>
            <person name="Tonouchi N."/>
        </authorList>
    </citation>
    <scope>NUCLEOTIDE SEQUENCE</scope>
    <source>
        <strain evidence="3">NBRC 112285</strain>
    </source>
</reference>
<gene>
    <name evidence="3" type="primary">fosA</name>
    <name evidence="3" type="ORF">Nans01_06020</name>
</gene>